<evidence type="ECO:0000256" key="3">
    <source>
        <dbReference type="ARBA" id="ARBA00023163"/>
    </source>
</evidence>
<protein>
    <submittedName>
        <fullName evidence="5">LacI family DNA-binding transcriptional regulator</fullName>
    </submittedName>
</protein>
<sequence length="343" mass="38651">MKGGDYMANLSQIAKKAGCSISTVSRVLNYDPTLSVTDKTKQKIFRIADDMNYSLPKNRAKSGQNLAIVQWYTEEQELKDEYYLSIRIGVEEAAKKYGYTIERYFKNDLLDPIKDAVGVIAIGRYSQGEINNIIKKNSSTVFVGQDTLSNNLTCVVTDMITPVERVLNFFLDNGLERIGIVTGNGRTNDNHEKIYDERLKTFRDFMRSKKLYTPKNVFLGNISPQSGYQLISEALESRNLEDFPNALFISSDTMAVGVLRALSENHIKVPEDVNIISFNDSANAKFTLPALSSIRVHTKQMGARGVLALRELIENKVEYAPEKVVIGTRLIFRESSFSPKEKD</sequence>
<dbReference type="GO" id="GO:0003700">
    <property type="term" value="F:DNA-binding transcription factor activity"/>
    <property type="evidence" value="ECO:0007669"/>
    <property type="project" value="TreeGrafter"/>
</dbReference>
<dbReference type="Gene3D" id="3.40.50.2300">
    <property type="match status" value="2"/>
</dbReference>
<accession>A0A8B2Z054</accession>
<organism evidence="5 6">
    <name type="scientific">Ligilactobacillus ruminis</name>
    <dbReference type="NCBI Taxonomy" id="1623"/>
    <lineage>
        <taxon>Bacteria</taxon>
        <taxon>Bacillati</taxon>
        <taxon>Bacillota</taxon>
        <taxon>Bacilli</taxon>
        <taxon>Lactobacillales</taxon>
        <taxon>Lactobacillaceae</taxon>
        <taxon>Ligilactobacillus</taxon>
    </lineage>
</organism>
<dbReference type="PROSITE" id="PS50932">
    <property type="entry name" value="HTH_LACI_2"/>
    <property type="match status" value="1"/>
</dbReference>
<gene>
    <name evidence="5" type="ORF">DXD09_10140</name>
</gene>
<evidence type="ECO:0000256" key="2">
    <source>
        <dbReference type="ARBA" id="ARBA00023125"/>
    </source>
</evidence>
<dbReference type="InterPro" id="IPR028082">
    <property type="entry name" value="Peripla_BP_I"/>
</dbReference>
<reference evidence="5 6" key="1">
    <citation type="submission" date="2018-08" db="EMBL/GenBank/DDBJ databases">
        <title>A genome reference for cultivated species of the human gut microbiota.</title>
        <authorList>
            <person name="Zou Y."/>
            <person name="Xue W."/>
            <person name="Luo G."/>
        </authorList>
    </citation>
    <scope>NUCLEOTIDE SEQUENCE [LARGE SCALE GENOMIC DNA]</scope>
    <source>
        <strain evidence="5 6">TF10-9AT</strain>
    </source>
</reference>
<comment type="caution">
    <text evidence="5">The sequence shown here is derived from an EMBL/GenBank/DDBJ whole genome shotgun (WGS) entry which is preliminary data.</text>
</comment>
<keyword evidence="3" id="KW-0804">Transcription</keyword>
<evidence type="ECO:0000256" key="1">
    <source>
        <dbReference type="ARBA" id="ARBA00023015"/>
    </source>
</evidence>
<dbReference type="SUPFAM" id="SSF53822">
    <property type="entry name" value="Periplasmic binding protein-like I"/>
    <property type="match status" value="1"/>
</dbReference>
<dbReference type="CDD" id="cd01544">
    <property type="entry name" value="PBP1_GalR"/>
    <property type="match status" value="1"/>
</dbReference>
<evidence type="ECO:0000259" key="4">
    <source>
        <dbReference type="PROSITE" id="PS50932"/>
    </source>
</evidence>
<dbReference type="EMBL" id="QSQR01000012">
    <property type="protein sequence ID" value="RGK44415.1"/>
    <property type="molecule type" value="Genomic_DNA"/>
</dbReference>
<proteinExistence type="predicted"/>
<evidence type="ECO:0000313" key="5">
    <source>
        <dbReference type="EMBL" id="RGK44415.1"/>
    </source>
</evidence>
<name>A0A8B2Z054_9LACO</name>
<dbReference type="PANTHER" id="PTHR30146:SF149">
    <property type="entry name" value="HTH-TYPE TRANSCRIPTIONAL REGULATOR EBGR"/>
    <property type="match status" value="1"/>
</dbReference>
<dbReference type="SUPFAM" id="SSF47413">
    <property type="entry name" value="lambda repressor-like DNA-binding domains"/>
    <property type="match status" value="1"/>
</dbReference>
<dbReference type="InterPro" id="IPR046335">
    <property type="entry name" value="LacI/GalR-like_sensor"/>
</dbReference>
<dbReference type="Pfam" id="PF00356">
    <property type="entry name" value="LacI"/>
    <property type="match status" value="1"/>
</dbReference>
<dbReference type="SMART" id="SM00354">
    <property type="entry name" value="HTH_LACI"/>
    <property type="match status" value="1"/>
</dbReference>
<feature type="domain" description="HTH lacI-type" evidence="4">
    <location>
        <begin position="8"/>
        <end position="68"/>
    </location>
</feature>
<dbReference type="PANTHER" id="PTHR30146">
    <property type="entry name" value="LACI-RELATED TRANSCRIPTIONAL REPRESSOR"/>
    <property type="match status" value="1"/>
</dbReference>
<keyword evidence="2 5" id="KW-0238">DNA-binding</keyword>
<dbReference type="InterPro" id="IPR010982">
    <property type="entry name" value="Lambda_DNA-bd_dom_sf"/>
</dbReference>
<dbReference type="InterPro" id="IPR000843">
    <property type="entry name" value="HTH_LacI"/>
</dbReference>
<dbReference type="Gene3D" id="1.10.260.40">
    <property type="entry name" value="lambda repressor-like DNA-binding domains"/>
    <property type="match status" value="1"/>
</dbReference>
<keyword evidence="1" id="KW-0805">Transcription regulation</keyword>
<dbReference type="GO" id="GO:0000976">
    <property type="term" value="F:transcription cis-regulatory region binding"/>
    <property type="evidence" value="ECO:0007669"/>
    <property type="project" value="TreeGrafter"/>
</dbReference>
<evidence type="ECO:0000313" key="6">
    <source>
        <dbReference type="Proteomes" id="UP000260790"/>
    </source>
</evidence>
<dbReference type="AlphaFoldDB" id="A0A8B2Z054"/>
<dbReference type="Proteomes" id="UP000260790">
    <property type="component" value="Unassembled WGS sequence"/>
</dbReference>
<dbReference type="CDD" id="cd01392">
    <property type="entry name" value="HTH_LacI"/>
    <property type="match status" value="1"/>
</dbReference>
<dbReference type="Pfam" id="PF13377">
    <property type="entry name" value="Peripla_BP_3"/>
    <property type="match status" value="1"/>
</dbReference>